<name>A0A0E9R7S6_ANGAN</name>
<accession>A0A0E9R7S6</accession>
<proteinExistence type="predicted"/>
<reference evidence="1" key="2">
    <citation type="journal article" date="2015" name="Fish Shellfish Immunol.">
        <title>Early steps in the European eel (Anguilla anguilla)-Vibrio vulnificus interaction in the gills: Role of the RtxA13 toxin.</title>
        <authorList>
            <person name="Callol A."/>
            <person name="Pajuelo D."/>
            <person name="Ebbesson L."/>
            <person name="Teles M."/>
            <person name="MacKenzie S."/>
            <person name="Amaro C."/>
        </authorList>
    </citation>
    <scope>NUCLEOTIDE SEQUENCE</scope>
</reference>
<organism evidence="1">
    <name type="scientific">Anguilla anguilla</name>
    <name type="common">European freshwater eel</name>
    <name type="synonym">Muraena anguilla</name>
    <dbReference type="NCBI Taxonomy" id="7936"/>
    <lineage>
        <taxon>Eukaryota</taxon>
        <taxon>Metazoa</taxon>
        <taxon>Chordata</taxon>
        <taxon>Craniata</taxon>
        <taxon>Vertebrata</taxon>
        <taxon>Euteleostomi</taxon>
        <taxon>Actinopterygii</taxon>
        <taxon>Neopterygii</taxon>
        <taxon>Teleostei</taxon>
        <taxon>Anguilliformes</taxon>
        <taxon>Anguillidae</taxon>
        <taxon>Anguilla</taxon>
    </lineage>
</organism>
<dbReference type="EMBL" id="GBXM01083775">
    <property type="protein sequence ID" value="JAH24802.1"/>
    <property type="molecule type" value="Transcribed_RNA"/>
</dbReference>
<reference evidence="1" key="1">
    <citation type="submission" date="2014-11" db="EMBL/GenBank/DDBJ databases">
        <authorList>
            <person name="Amaro Gonzalez C."/>
        </authorList>
    </citation>
    <scope>NUCLEOTIDE SEQUENCE</scope>
</reference>
<sequence>MGFHTTCPKHPHEKALWYGSRFLGRLPEKSAVCLVVFANFSYNAK</sequence>
<dbReference type="AlphaFoldDB" id="A0A0E9R7S6"/>
<protein>
    <submittedName>
        <fullName evidence="1">Uncharacterized protein</fullName>
    </submittedName>
</protein>
<evidence type="ECO:0000313" key="1">
    <source>
        <dbReference type="EMBL" id="JAH24802.1"/>
    </source>
</evidence>